<evidence type="ECO:0000313" key="2">
    <source>
        <dbReference type="Proteomes" id="UP000243498"/>
    </source>
</evidence>
<dbReference type="OMA" id="MTRINEW"/>
<keyword evidence="2" id="KW-1185">Reference proteome</keyword>
<dbReference type="AlphaFoldDB" id="A0A167AVQ0"/>
<proteinExistence type="predicted"/>
<name>A0A167AVQ0_METRR</name>
<reference evidence="1 2" key="1">
    <citation type="journal article" date="2016" name="Genome Biol. Evol.">
        <title>Divergent and convergent evolution of fungal pathogenicity.</title>
        <authorList>
            <person name="Shang Y."/>
            <person name="Xiao G."/>
            <person name="Zheng P."/>
            <person name="Cen K."/>
            <person name="Zhan S."/>
            <person name="Wang C."/>
        </authorList>
    </citation>
    <scope>NUCLEOTIDE SEQUENCE [LARGE SCALE GENOMIC DNA]</scope>
    <source>
        <strain evidence="1 2">RCEF 4871</strain>
    </source>
</reference>
<dbReference type="STRING" id="1081105.A0A167AVQ0"/>
<protein>
    <submittedName>
        <fullName evidence="1">Uncharacterized protein</fullName>
    </submittedName>
</protein>
<dbReference type="OrthoDB" id="4367324at2759"/>
<comment type="caution">
    <text evidence="1">The sequence shown here is derived from an EMBL/GenBank/DDBJ whole genome shotgun (WGS) entry which is preliminary data.</text>
</comment>
<evidence type="ECO:0000313" key="1">
    <source>
        <dbReference type="EMBL" id="OAA39373.1"/>
    </source>
</evidence>
<accession>A0A167AVQ0</accession>
<dbReference type="EMBL" id="AZHC01000022">
    <property type="protein sequence ID" value="OAA39373.1"/>
    <property type="molecule type" value="Genomic_DNA"/>
</dbReference>
<organism evidence="1 2">
    <name type="scientific">Metarhizium rileyi (strain RCEF 4871)</name>
    <name type="common">Nomuraea rileyi</name>
    <dbReference type="NCBI Taxonomy" id="1649241"/>
    <lineage>
        <taxon>Eukaryota</taxon>
        <taxon>Fungi</taxon>
        <taxon>Dikarya</taxon>
        <taxon>Ascomycota</taxon>
        <taxon>Pezizomycotina</taxon>
        <taxon>Sordariomycetes</taxon>
        <taxon>Hypocreomycetidae</taxon>
        <taxon>Hypocreales</taxon>
        <taxon>Clavicipitaceae</taxon>
        <taxon>Metarhizium</taxon>
    </lineage>
</organism>
<sequence>MASKDTATSLRQLLTQKKPPIHCLSKVGKNSTNSLWPDFREVEIWEDFTLKNLNESYGHVLDEDVSNFELVMPQPQKLEDTVTVQDKDVRNLIGWHDDLMQIAVQVAKRRLGLRIGHSLTYRYSTADASFLAHLPTASCQTLVDHVIGLDDPLDPVLVVGFGRTVQKWNCPRLVAQLRNLPRGKQTGQLVWPLRQLANTCQKAGTRYGYIQTEEALVVCCFSSNGPGLWKAAIMPVPWTGHGVQVLTTELALWWLCMLAMAPDHGHRVVREEHMTRINEWDVVYLDQERGCMRRHRYSHVMMPAEASWLDPESSAMGNTNSLNVAHASSLAFAHNPHDPMTTLGDPNNPHSLDSDFFSDIFAEEFTEGYAG</sequence>
<dbReference type="Proteomes" id="UP000243498">
    <property type="component" value="Unassembled WGS sequence"/>
</dbReference>
<gene>
    <name evidence="1" type="ORF">NOR_06211</name>
</gene>